<reference evidence="2" key="1">
    <citation type="submission" date="2017-01" db="EMBL/GenBank/DDBJ databases">
        <authorList>
            <person name="Varghese N."/>
            <person name="Submissions S."/>
        </authorList>
    </citation>
    <scope>NUCLEOTIDE SEQUENCE [LARGE SCALE GENOMIC DNA]</scope>
    <source>
        <strain evidence="2">LP100</strain>
    </source>
</reference>
<proteinExistence type="predicted"/>
<name>A0A1R3XKB0_9BACT</name>
<evidence type="ECO:0000313" key="1">
    <source>
        <dbReference type="EMBL" id="SIT92064.1"/>
    </source>
</evidence>
<evidence type="ECO:0000313" key="2">
    <source>
        <dbReference type="Proteomes" id="UP000187181"/>
    </source>
</evidence>
<keyword evidence="2" id="KW-1185">Reference proteome</keyword>
<organism evidence="1 2">
    <name type="scientific">Pontibacter indicus</name>
    <dbReference type="NCBI Taxonomy" id="1317125"/>
    <lineage>
        <taxon>Bacteria</taxon>
        <taxon>Pseudomonadati</taxon>
        <taxon>Bacteroidota</taxon>
        <taxon>Cytophagia</taxon>
        <taxon>Cytophagales</taxon>
        <taxon>Hymenobacteraceae</taxon>
        <taxon>Pontibacter</taxon>
    </lineage>
</organism>
<protein>
    <submittedName>
        <fullName evidence="1">Uncharacterized protein</fullName>
    </submittedName>
</protein>
<dbReference type="AlphaFoldDB" id="A0A1R3XKB0"/>
<sequence length="61" mass="6981">MCFKIWLYLYLKAEVFINKKAGASASTEAPAFPFREFTDSLLSAGHRNDYRASYSISMYTT</sequence>
<dbReference type="EMBL" id="FTPP01000002">
    <property type="protein sequence ID" value="SIT92064.1"/>
    <property type="molecule type" value="Genomic_DNA"/>
</dbReference>
<gene>
    <name evidence="1" type="ORF">SAMN05444128_2724</name>
</gene>
<accession>A0A1R3XKB0</accession>
<dbReference type="Proteomes" id="UP000187181">
    <property type="component" value="Unassembled WGS sequence"/>
</dbReference>